<dbReference type="Proteomes" id="UP000621540">
    <property type="component" value="Unassembled WGS sequence"/>
</dbReference>
<keyword evidence="1 3" id="KW-0413">Isomerase</keyword>
<dbReference type="SUPFAM" id="SSF54534">
    <property type="entry name" value="FKBP-like"/>
    <property type="match status" value="1"/>
</dbReference>
<keyword evidence="4" id="KW-1185">Reference proteome</keyword>
<dbReference type="GO" id="GO:0016853">
    <property type="term" value="F:isomerase activity"/>
    <property type="evidence" value="ECO:0007669"/>
    <property type="project" value="UniProtKB-KW"/>
</dbReference>
<proteinExistence type="predicted"/>
<accession>A0ABR7I6E3</accession>
<evidence type="ECO:0000313" key="3">
    <source>
        <dbReference type="EMBL" id="MBC5752498.1"/>
    </source>
</evidence>
<feature type="domain" description="PpiC" evidence="2">
    <location>
        <begin position="168"/>
        <end position="252"/>
    </location>
</feature>
<keyword evidence="1" id="KW-0697">Rotamase</keyword>
<evidence type="ECO:0000313" key="4">
    <source>
        <dbReference type="Proteomes" id="UP000621540"/>
    </source>
</evidence>
<reference evidence="3 4" key="1">
    <citation type="submission" date="2020-08" db="EMBL/GenBank/DDBJ databases">
        <title>Genome public.</title>
        <authorList>
            <person name="Liu C."/>
            <person name="Sun Q."/>
        </authorList>
    </citation>
    <scope>NUCLEOTIDE SEQUENCE [LARGE SCALE GENOMIC DNA]</scope>
    <source>
        <strain evidence="3 4">BX0805</strain>
    </source>
</reference>
<organism evidence="3 4">
    <name type="scientific">Roseburia yibonii</name>
    <dbReference type="NCBI Taxonomy" id="2763063"/>
    <lineage>
        <taxon>Bacteria</taxon>
        <taxon>Bacillati</taxon>
        <taxon>Bacillota</taxon>
        <taxon>Clostridia</taxon>
        <taxon>Lachnospirales</taxon>
        <taxon>Lachnospiraceae</taxon>
        <taxon>Roseburia</taxon>
    </lineage>
</organism>
<dbReference type="PANTHER" id="PTHR47245:SF2">
    <property type="entry name" value="PEPTIDYL-PROLYL CIS-TRANS ISOMERASE HP_0175-RELATED"/>
    <property type="match status" value="1"/>
</dbReference>
<sequence>MLIPVLCASLVCGGCEVAGRKVIFTTGLGNKDVFRIGETVCTLPEAKVYLCNYQNIYGSVYGLNLWEQASSKKQLDSYVKEMTISELARITCMDQLAEEQDISLSEEEQKKAAEAAKAYFSSLSKDEIAYMDVTEETIETLYQNYALADKLYATLTEGVNEEVSDDEARIIHAMQIVVKDKENADAVTARLAAGEDFTSLASDYNEGQDIEVTFGRGDVPEEVEKVAFSMEDGEVSSCIETDQGYYFIKCVNKYDEELTQENKVKIAQEREKTAFNDAYDAFVKEQDSMLNEKLWDETKIVTDGSITTNSFFAVYAQYCK</sequence>
<dbReference type="Pfam" id="PF13145">
    <property type="entry name" value="Rotamase_2"/>
    <property type="match status" value="1"/>
</dbReference>
<dbReference type="InterPro" id="IPR046357">
    <property type="entry name" value="PPIase_dom_sf"/>
</dbReference>
<dbReference type="Gene3D" id="3.10.50.40">
    <property type="match status" value="1"/>
</dbReference>
<evidence type="ECO:0000256" key="1">
    <source>
        <dbReference type="PROSITE-ProRule" id="PRU00278"/>
    </source>
</evidence>
<dbReference type="EMBL" id="JACOQH010000001">
    <property type="protein sequence ID" value="MBC5752498.1"/>
    <property type="molecule type" value="Genomic_DNA"/>
</dbReference>
<dbReference type="PROSITE" id="PS50198">
    <property type="entry name" value="PPIC_PPIASE_2"/>
    <property type="match status" value="1"/>
</dbReference>
<dbReference type="PANTHER" id="PTHR47245">
    <property type="entry name" value="PEPTIDYLPROLYL ISOMERASE"/>
    <property type="match status" value="1"/>
</dbReference>
<evidence type="ECO:0000259" key="2">
    <source>
        <dbReference type="PROSITE" id="PS50198"/>
    </source>
</evidence>
<name>A0ABR7I6E3_9FIRM</name>
<gene>
    <name evidence="3" type="ORF">H8Z76_00405</name>
</gene>
<dbReference type="InterPro" id="IPR050245">
    <property type="entry name" value="PrsA_foldase"/>
</dbReference>
<dbReference type="InterPro" id="IPR000297">
    <property type="entry name" value="PPIase_PpiC"/>
</dbReference>
<comment type="caution">
    <text evidence="3">The sequence shown here is derived from an EMBL/GenBank/DDBJ whole genome shotgun (WGS) entry which is preliminary data.</text>
</comment>
<protein>
    <submittedName>
        <fullName evidence="3">Peptidyl-prolyl cis-trans isomerase</fullName>
    </submittedName>
</protein>